<dbReference type="AlphaFoldDB" id="A0A3S5BWA4"/>
<organism evidence="1 2">
    <name type="scientific">Protopolystoma xenopodis</name>
    <dbReference type="NCBI Taxonomy" id="117903"/>
    <lineage>
        <taxon>Eukaryota</taxon>
        <taxon>Metazoa</taxon>
        <taxon>Spiralia</taxon>
        <taxon>Lophotrochozoa</taxon>
        <taxon>Platyhelminthes</taxon>
        <taxon>Monogenea</taxon>
        <taxon>Polyopisthocotylea</taxon>
        <taxon>Polystomatidea</taxon>
        <taxon>Polystomatidae</taxon>
        <taxon>Protopolystoma</taxon>
    </lineage>
</organism>
<sequence>MIAVSPVTIYLWAGGQKQTPSARQCPCSAELRFFCHFVRHGPTPLSLSHIPTHTHMNMPTPIHTHTYMVFLKASLDRQLPDAEIRRPD</sequence>
<evidence type="ECO:0000313" key="1">
    <source>
        <dbReference type="EMBL" id="VEL21444.1"/>
    </source>
</evidence>
<comment type="caution">
    <text evidence="1">The sequence shown here is derived from an EMBL/GenBank/DDBJ whole genome shotgun (WGS) entry which is preliminary data.</text>
</comment>
<evidence type="ECO:0000313" key="2">
    <source>
        <dbReference type="Proteomes" id="UP000784294"/>
    </source>
</evidence>
<accession>A0A3S5BWA4</accession>
<protein>
    <submittedName>
        <fullName evidence="1">Uncharacterized protein</fullName>
    </submittedName>
</protein>
<reference evidence="1" key="1">
    <citation type="submission" date="2018-11" db="EMBL/GenBank/DDBJ databases">
        <authorList>
            <consortium name="Pathogen Informatics"/>
        </authorList>
    </citation>
    <scope>NUCLEOTIDE SEQUENCE</scope>
</reference>
<keyword evidence="2" id="KW-1185">Reference proteome</keyword>
<dbReference type="Proteomes" id="UP000784294">
    <property type="component" value="Unassembled WGS sequence"/>
</dbReference>
<gene>
    <name evidence="1" type="ORF">PXEA_LOCUS14884</name>
</gene>
<proteinExistence type="predicted"/>
<dbReference type="EMBL" id="CAAALY010051364">
    <property type="protein sequence ID" value="VEL21444.1"/>
    <property type="molecule type" value="Genomic_DNA"/>
</dbReference>
<name>A0A3S5BWA4_9PLAT</name>